<reference evidence="4 5" key="1">
    <citation type="journal article" date="2008" name="Nature">
        <title>The Phaeodactylum genome reveals the evolutionary history of diatom genomes.</title>
        <authorList>
            <person name="Bowler C."/>
            <person name="Allen A.E."/>
            <person name="Badger J.H."/>
            <person name="Grimwood J."/>
            <person name="Jabbari K."/>
            <person name="Kuo A."/>
            <person name="Maheswari U."/>
            <person name="Martens C."/>
            <person name="Maumus F."/>
            <person name="Otillar R.P."/>
            <person name="Rayko E."/>
            <person name="Salamov A."/>
            <person name="Vandepoele K."/>
            <person name="Beszteri B."/>
            <person name="Gruber A."/>
            <person name="Heijde M."/>
            <person name="Katinka M."/>
            <person name="Mock T."/>
            <person name="Valentin K."/>
            <person name="Verret F."/>
            <person name="Berges J.A."/>
            <person name="Brownlee C."/>
            <person name="Cadoret J.P."/>
            <person name="Chiovitti A."/>
            <person name="Choi C.J."/>
            <person name="Coesel S."/>
            <person name="De Martino A."/>
            <person name="Detter J.C."/>
            <person name="Durkin C."/>
            <person name="Falciatore A."/>
            <person name="Fournet J."/>
            <person name="Haruta M."/>
            <person name="Huysman M.J."/>
            <person name="Jenkins B.D."/>
            <person name="Jiroutova K."/>
            <person name="Jorgensen R.E."/>
            <person name="Joubert Y."/>
            <person name="Kaplan A."/>
            <person name="Kroger N."/>
            <person name="Kroth P.G."/>
            <person name="La Roche J."/>
            <person name="Lindquist E."/>
            <person name="Lommer M."/>
            <person name="Martin-Jezequel V."/>
            <person name="Lopez P.J."/>
            <person name="Lucas S."/>
            <person name="Mangogna M."/>
            <person name="McGinnis K."/>
            <person name="Medlin L.K."/>
            <person name="Montsant A."/>
            <person name="Oudot-Le Secq M.P."/>
            <person name="Napoli C."/>
            <person name="Obornik M."/>
            <person name="Parker M.S."/>
            <person name="Petit J.L."/>
            <person name="Porcel B.M."/>
            <person name="Poulsen N."/>
            <person name="Robison M."/>
            <person name="Rychlewski L."/>
            <person name="Rynearson T.A."/>
            <person name="Schmutz J."/>
            <person name="Shapiro H."/>
            <person name="Siaut M."/>
            <person name="Stanley M."/>
            <person name="Sussman M.R."/>
            <person name="Taylor A.R."/>
            <person name="Vardi A."/>
            <person name="von Dassow P."/>
            <person name="Vyverman W."/>
            <person name="Willis A."/>
            <person name="Wyrwicz L.S."/>
            <person name="Rokhsar D.S."/>
            <person name="Weissenbach J."/>
            <person name="Armbrust E.V."/>
            <person name="Green B.R."/>
            <person name="Van de Peer Y."/>
            <person name="Grigoriev I.V."/>
        </authorList>
    </citation>
    <scope>NUCLEOTIDE SEQUENCE [LARGE SCALE GENOMIC DNA]</scope>
    <source>
        <strain evidence="4 5">CCAP 1055/1</strain>
    </source>
</reference>
<feature type="repeat" description="PPR" evidence="2">
    <location>
        <begin position="488"/>
        <end position="522"/>
    </location>
</feature>
<evidence type="ECO:0000313" key="4">
    <source>
        <dbReference type="EMBL" id="EEC42969.1"/>
    </source>
</evidence>
<dbReference type="PANTHER" id="PTHR47447">
    <property type="entry name" value="OS03G0856100 PROTEIN"/>
    <property type="match status" value="1"/>
</dbReference>
<evidence type="ECO:0000256" key="3">
    <source>
        <dbReference type="SAM" id="SignalP"/>
    </source>
</evidence>
<dbReference type="eggNOG" id="KOG4197">
    <property type="taxonomic scope" value="Eukaryota"/>
</dbReference>
<name>B7GEG1_PHATC</name>
<organism evidence="4 5">
    <name type="scientific">Phaeodactylum tricornutum (strain CCAP 1055/1)</name>
    <dbReference type="NCBI Taxonomy" id="556484"/>
    <lineage>
        <taxon>Eukaryota</taxon>
        <taxon>Sar</taxon>
        <taxon>Stramenopiles</taxon>
        <taxon>Ochrophyta</taxon>
        <taxon>Bacillariophyta</taxon>
        <taxon>Bacillariophyceae</taxon>
        <taxon>Bacillariophycidae</taxon>
        <taxon>Naviculales</taxon>
        <taxon>Phaeodactylaceae</taxon>
        <taxon>Phaeodactylum</taxon>
    </lineage>
</organism>
<evidence type="ECO:0008006" key="6">
    <source>
        <dbReference type="Google" id="ProtNLM"/>
    </source>
</evidence>
<keyword evidence="3" id="KW-0732">Signal</keyword>
<feature type="signal peptide" evidence="3">
    <location>
        <begin position="1"/>
        <end position="24"/>
    </location>
</feature>
<dbReference type="Proteomes" id="UP000000759">
    <property type="component" value="Chromosome 31"/>
</dbReference>
<keyword evidence="5" id="KW-1185">Reference proteome</keyword>
<evidence type="ECO:0000313" key="5">
    <source>
        <dbReference type="Proteomes" id="UP000000759"/>
    </source>
</evidence>
<evidence type="ECO:0000256" key="1">
    <source>
        <dbReference type="ARBA" id="ARBA00022737"/>
    </source>
</evidence>
<dbReference type="HOGENOM" id="CLU_391034_0_0_1"/>
<dbReference type="KEGG" id="pti:PHATRDRAFT_50546"/>
<dbReference type="PROSITE" id="PS51257">
    <property type="entry name" value="PROKAR_LIPOPROTEIN"/>
    <property type="match status" value="1"/>
</dbReference>
<dbReference type="STRING" id="556484.B7GEG1"/>
<dbReference type="GeneID" id="7199380"/>
<dbReference type="Pfam" id="PF01535">
    <property type="entry name" value="PPR"/>
    <property type="match status" value="1"/>
</dbReference>
<dbReference type="PaxDb" id="2850-Phatr50546"/>
<dbReference type="Pfam" id="PF13812">
    <property type="entry name" value="PPR_3"/>
    <property type="match status" value="1"/>
</dbReference>
<sequence>MRNTPKLAFVWVLGAACSRTAVSASTTTDATSTDPIHTPDELLTPDSISKLRFRELKRELQARSLTLEGTTGQLRVRLRQAVGLPDPECIVNEDGIEDDCQTEYEMARIVTFRDESDPEYEVKELMAQIEEKAALGHWKAATRKLKTLTRRFANTTVPESVYLTTLEACMANRLQGARASEPARKILEKMVEQGYAIPDTFGNFCVKTCLGEQGTDSTHQGFGGIDTALAIVAAMEQANTPLQLETYDKLIQALVKEGSVDHALALLRTVVVEQAQTPSLETFDRVARCAVSRAVHDDEAVLSVLTICKASGYDLDTIAATEAGRAILACGVIAAERLGNDALAFRLLTAASKAKGVAPDRGDIMIALGSSTAQRACTLIHKRAINKAVEDGQWQLSVKVLELMLERSLKPSNWVWRNVVTCCAKAKKSKKATAVLLDWVKLSEDLKADKPPLSVFNTVVNVCEICDEQELTLLVLDKMKQTHDTEGNIITFNIALKRLAKQGNYQACEGIILGMLQAGVEPSVVSYTTAIASCASAEERQPTMAYEWLKRMRSRNVNPNVLTYNTAMAACLDGKLESSFIGSKLAKEMLDDVNMQLQQGDESSEVNAYTNVIPDSATKNMARQLMTQLKSNWKEGAIDKRVATDTVRVPLKELVNFSRSEAADRARQETAKRTIVDDDQAASTALDEIELEYTAASSTHRSAEV</sequence>
<dbReference type="InParanoid" id="B7GEG1"/>
<dbReference type="PROSITE" id="PS51375">
    <property type="entry name" value="PPR"/>
    <property type="match status" value="1"/>
</dbReference>
<keyword evidence="1" id="KW-0677">Repeat</keyword>
<gene>
    <name evidence="4" type="ORF">PHATRDRAFT_50546</name>
</gene>
<dbReference type="AlphaFoldDB" id="B7GEG1"/>
<feature type="chain" id="PRO_5002853269" description="SAP domain-containing protein" evidence="3">
    <location>
        <begin position="25"/>
        <end position="705"/>
    </location>
</feature>
<dbReference type="RefSeq" id="XP_002185482.1">
    <property type="nucleotide sequence ID" value="XM_002185446.1"/>
</dbReference>
<dbReference type="InterPro" id="IPR011990">
    <property type="entry name" value="TPR-like_helical_dom_sf"/>
</dbReference>
<dbReference type="InterPro" id="IPR002885">
    <property type="entry name" value="PPR_rpt"/>
</dbReference>
<dbReference type="OrthoDB" id="185373at2759"/>
<dbReference type="EMBL" id="CM000633">
    <property type="protein sequence ID" value="EEC42969.1"/>
    <property type="molecule type" value="Genomic_DNA"/>
</dbReference>
<proteinExistence type="predicted"/>
<dbReference type="Gene3D" id="1.25.40.10">
    <property type="entry name" value="Tetratricopeptide repeat domain"/>
    <property type="match status" value="3"/>
</dbReference>
<accession>B7GEG1</accession>
<reference evidence="5" key="2">
    <citation type="submission" date="2008-08" db="EMBL/GenBank/DDBJ databases">
        <authorList>
            <consortium name="Diatom Consortium"/>
            <person name="Grigoriev I."/>
            <person name="Grimwood J."/>
            <person name="Kuo A."/>
            <person name="Otillar R.P."/>
            <person name="Salamov A."/>
            <person name="Detter J.C."/>
            <person name="Lindquist E."/>
            <person name="Shapiro H."/>
            <person name="Lucas S."/>
            <person name="Glavina del Rio T."/>
            <person name="Pitluck S."/>
            <person name="Rokhsar D."/>
            <person name="Bowler C."/>
        </authorList>
    </citation>
    <scope>GENOME REANNOTATION</scope>
    <source>
        <strain evidence="5">CCAP 1055/1</strain>
    </source>
</reference>
<dbReference type="PANTHER" id="PTHR47447:SF28">
    <property type="entry name" value="PENTACOTRIPEPTIDE-REPEAT REGION OF PRORP DOMAIN-CONTAINING PROTEIN"/>
    <property type="match status" value="1"/>
</dbReference>
<protein>
    <recommendedName>
        <fullName evidence="6">SAP domain-containing protein</fullName>
    </recommendedName>
</protein>
<evidence type="ECO:0000256" key="2">
    <source>
        <dbReference type="PROSITE-ProRule" id="PRU00708"/>
    </source>
</evidence>